<accession>A0A5C3N1W8</accession>
<evidence type="ECO:0000313" key="1">
    <source>
        <dbReference type="EMBL" id="TFK51440.1"/>
    </source>
</evidence>
<proteinExistence type="predicted"/>
<protein>
    <submittedName>
        <fullName evidence="1">Uncharacterized protein</fullName>
    </submittedName>
</protein>
<gene>
    <name evidence="1" type="ORF">OE88DRAFT_1547664</name>
</gene>
<reference evidence="1 2" key="1">
    <citation type="journal article" date="2019" name="Nat. Ecol. Evol.">
        <title>Megaphylogeny resolves global patterns of mushroom evolution.</title>
        <authorList>
            <person name="Varga T."/>
            <person name="Krizsan K."/>
            <person name="Foldi C."/>
            <person name="Dima B."/>
            <person name="Sanchez-Garcia M."/>
            <person name="Sanchez-Ramirez S."/>
            <person name="Szollosi G.J."/>
            <person name="Szarkandi J.G."/>
            <person name="Papp V."/>
            <person name="Albert L."/>
            <person name="Andreopoulos W."/>
            <person name="Angelini C."/>
            <person name="Antonin V."/>
            <person name="Barry K.W."/>
            <person name="Bougher N.L."/>
            <person name="Buchanan P."/>
            <person name="Buyck B."/>
            <person name="Bense V."/>
            <person name="Catcheside P."/>
            <person name="Chovatia M."/>
            <person name="Cooper J."/>
            <person name="Damon W."/>
            <person name="Desjardin D."/>
            <person name="Finy P."/>
            <person name="Geml J."/>
            <person name="Haridas S."/>
            <person name="Hughes K."/>
            <person name="Justo A."/>
            <person name="Karasinski D."/>
            <person name="Kautmanova I."/>
            <person name="Kiss B."/>
            <person name="Kocsube S."/>
            <person name="Kotiranta H."/>
            <person name="LaButti K.M."/>
            <person name="Lechner B.E."/>
            <person name="Liimatainen K."/>
            <person name="Lipzen A."/>
            <person name="Lukacs Z."/>
            <person name="Mihaltcheva S."/>
            <person name="Morgado L.N."/>
            <person name="Niskanen T."/>
            <person name="Noordeloos M.E."/>
            <person name="Ohm R.A."/>
            <person name="Ortiz-Santana B."/>
            <person name="Ovrebo C."/>
            <person name="Racz N."/>
            <person name="Riley R."/>
            <person name="Savchenko A."/>
            <person name="Shiryaev A."/>
            <person name="Soop K."/>
            <person name="Spirin V."/>
            <person name="Szebenyi C."/>
            <person name="Tomsovsky M."/>
            <person name="Tulloss R.E."/>
            <person name="Uehling J."/>
            <person name="Grigoriev I.V."/>
            <person name="Vagvolgyi C."/>
            <person name="Papp T."/>
            <person name="Martin F.M."/>
            <person name="Miettinen O."/>
            <person name="Hibbett D.S."/>
            <person name="Nagy L.G."/>
        </authorList>
    </citation>
    <scope>NUCLEOTIDE SEQUENCE [LARGE SCALE GENOMIC DNA]</scope>
    <source>
        <strain evidence="1 2">OMC1185</strain>
    </source>
</reference>
<evidence type="ECO:0000313" key="2">
    <source>
        <dbReference type="Proteomes" id="UP000305948"/>
    </source>
</evidence>
<dbReference type="Proteomes" id="UP000305948">
    <property type="component" value="Unassembled WGS sequence"/>
</dbReference>
<organism evidence="1 2">
    <name type="scientific">Heliocybe sulcata</name>
    <dbReference type="NCBI Taxonomy" id="5364"/>
    <lineage>
        <taxon>Eukaryota</taxon>
        <taxon>Fungi</taxon>
        <taxon>Dikarya</taxon>
        <taxon>Basidiomycota</taxon>
        <taxon>Agaricomycotina</taxon>
        <taxon>Agaricomycetes</taxon>
        <taxon>Gloeophyllales</taxon>
        <taxon>Gloeophyllaceae</taxon>
        <taxon>Heliocybe</taxon>
    </lineage>
</organism>
<name>A0A5C3N1W8_9AGAM</name>
<keyword evidence="2" id="KW-1185">Reference proteome</keyword>
<dbReference type="AlphaFoldDB" id="A0A5C3N1W8"/>
<sequence length="163" mass="18055">MDDGAVLPGEVRRCQKSVEWSEHDVYQAAGLYRPKVIPRRMSSFAEDVRVPMPGVLPKSATPGLSVPEEADITTELPTTDALTLLEEGRSTSSVDEKTVLPSFSSVDLADMLPRYVESSPKVYVPGKPLKEESVWLSTRKVESPEDQSVRGKFHQVVFPKRAI</sequence>
<dbReference type="EMBL" id="ML213511">
    <property type="protein sequence ID" value="TFK51440.1"/>
    <property type="molecule type" value="Genomic_DNA"/>
</dbReference>